<accession>A0A146LZ95</accession>
<sequence length="164" mass="17843">KRTLDSLGGNSLVKRTLDSLGGNSLVKRTLDSLGGNSLVKRRLDTLGGNRLVRRSLEMGSQNLGKRSRDGNPKAFIDKLGGGHLLKRSPEAPAPLDNQYQYTDTPFDTTEPNGSFELGKDAEPTYGRPWLHPLDTLGGSHLLRDSPVTDAEALDLLQFYGKING</sequence>
<feature type="compositionally biased region" description="Polar residues" evidence="1">
    <location>
        <begin position="97"/>
        <end position="112"/>
    </location>
</feature>
<proteinExistence type="predicted"/>
<feature type="non-terminal residue" evidence="2">
    <location>
        <position position="1"/>
    </location>
</feature>
<evidence type="ECO:0000313" key="2">
    <source>
        <dbReference type="EMBL" id="JAQ11956.1"/>
    </source>
</evidence>
<organism evidence="2">
    <name type="scientific">Lygus hesperus</name>
    <name type="common">Western plant bug</name>
    <dbReference type="NCBI Taxonomy" id="30085"/>
    <lineage>
        <taxon>Eukaryota</taxon>
        <taxon>Metazoa</taxon>
        <taxon>Ecdysozoa</taxon>
        <taxon>Arthropoda</taxon>
        <taxon>Hexapoda</taxon>
        <taxon>Insecta</taxon>
        <taxon>Pterygota</taxon>
        <taxon>Neoptera</taxon>
        <taxon>Paraneoptera</taxon>
        <taxon>Hemiptera</taxon>
        <taxon>Heteroptera</taxon>
        <taxon>Panheteroptera</taxon>
        <taxon>Cimicomorpha</taxon>
        <taxon>Miridae</taxon>
        <taxon>Mirini</taxon>
        <taxon>Lygus</taxon>
    </lineage>
</organism>
<feature type="region of interest" description="Disordered" evidence="1">
    <location>
        <begin position="78"/>
        <end position="113"/>
    </location>
</feature>
<evidence type="ECO:0000256" key="1">
    <source>
        <dbReference type="SAM" id="MobiDB-lite"/>
    </source>
</evidence>
<dbReference type="EMBL" id="GDHC01006673">
    <property type="protein sequence ID" value="JAQ11956.1"/>
    <property type="molecule type" value="Transcribed_RNA"/>
</dbReference>
<protein>
    <submittedName>
        <fullName evidence="2">Uncharacterized protein</fullName>
    </submittedName>
</protein>
<reference evidence="2" key="1">
    <citation type="journal article" date="2016" name="Gigascience">
        <title>De novo construction of an expanded transcriptome assembly for the western tarnished plant bug, Lygus hesperus.</title>
        <authorList>
            <person name="Tassone E.E."/>
            <person name="Geib S.M."/>
            <person name="Hall B."/>
            <person name="Fabrick J.A."/>
            <person name="Brent C.S."/>
            <person name="Hull J.J."/>
        </authorList>
    </citation>
    <scope>NUCLEOTIDE SEQUENCE</scope>
</reference>
<dbReference type="AlphaFoldDB" id="A0A146LZ95"/>
<gene>
    <name evidence="2" type="ORF">g.27683</name>
</gene>
<name>A0A146LZ95_LYGHE</name>